<dbReference type="EMBL" id="LNKT01000001">
    <property type="protein sequence ID" value="KYJ87646.1"/>
    <property type="molecule type" value="Genomic_DNA"/>
</dbReference>
<accession>A0A151CJE1</accession>
<dbReference type="InterPro" id="IPR046346">
    <property type="entry name" value="Aminoacid_DH-like_N_sf"/>
</dbReference>
<evidence type="ECO:0000256" key="1">
    <source>
        <dbReference type="ARBA" id="ARBA00006382"/>
    </source>
</evidence>
<dbReference type="AlphaFoldDB" id="A0A151CJE1"/>
<comment type="similarity">
    <text evidence="1 4 8">Belongs to the Glu/Leu/Phe/Val dehydrogenases family.</text>
</comment>
<dbReference type="PANTHER" id="PTHR43571">
    <property type="entry name" value="NADP-SPECIFIC GLUTAMATE DEHYDROGENASE 1-RELATED"/>
    <property type="match status" value="1"/>
</dbReference>
<dbReference type="GO" id="GO:0004354">
    <property type="term" value="F:glutamate dehydrogenase (NADP+) activity"/>
    <property type="evidence" value="ECO:0007669"/>
    <property type="project" value="TreeGrafter"/>
</dbReference>
<dbReference type="Proteomes" id="UP000075359">
    <property type="component" value="Unassembled WGS sequence"/>
</dbReference>
<feature type="active site" description="Proton donor" evidence="5">
    <location>
        <position position="135"/>
    </location>
</feature>
<dbReference type="SUPFAM" id="SSF53223">
    <property type="entry name" value="Aminoacid dehydrogenase-like, N-terminal domain"/>
    <property type="match status" value="1"/>
</dbReference>
<dbReference type="GO" id="GO:0000166">
    <property type="term" value="F:nucleotide binding"/>
    <property type="evidence" value="ECO:0007669"/>
    <property type="project" value="UniProtKB-KW"/>
</dbReference>
<dbReference type="GO" id="GO:0006537">
    <property type="term" value="P:glutamate biosynthetic process"/>
    <property type="evidence" value="ECO:0007669"/>
    <property type="project" value="TreeGrafter"/>
</dbReference>
<dbReference type="InterPro" id="IPR014362">
    <property type="entry name" value="Glu_DH"/>
</dbReference>
<dbReference type="STRING" id="1630136.AS592_11170"/>
<evidence type="ECO:0000256" key="5">
    <source>
        <dbReference type="PIRSR" id="PIRSR000185-1"/>
    </source>
</evidence>
<dbReference type="RefSeq" id="WP_067328652.1">
    <property type="nucleotide sequence ID" value="NZ_LNKT01000001.1"/>
</dbReference>
<evidence type="ECO:0000256" key="8">
    <source>
        <dbReference type="RuleBase" id="RU004417"/>
    </source>
</evidence>
<evidence type="ECO:0000256" key="2">
    <source>
        <dbReference type="ARBA" id="ARBA00011643"/>
    </source>
</evidence>
<feature type="binding site" evidence="6">
    <location>
        <position position="218"/>
    </location>
    <ligand>
        <name>NAD(+)</name>
        <dbReference type="ChEBI" id="CHEBI:57540"/>
    </ligand>
</feature>
<dbReference type="Gene3D" id="1.10.285.10">
    <property type="entry name" value="Glutamate Dehydrogenase, chain A, domain 3"/>
    <property type="match status" value="2"/>
</dbReference>
<dbReference type="FunFam" id="3.40.50.720:FF:000030">
    <property type="entry name" value="Glutamate dehydrogenase"/>
    <property type="match status" value="1"/>
</dbReference>
<dbReference type="FunFam" id="3.40.50.10860:FF:000002">
    <property type="entry name" value="Glutamate dehydrogenase"/>
    <property type="match status" value="1"/>
</dbReference>
<dbReference type="GO" id="GO:0005829">
    <property type="term" value="C:cytosol"/>
    <property type="evidence" value="ECO:0007669"/>
    <property type="project" value="TreeGrafter"/>
</dbReference>
<evidence type="ECO:0000313" key="11">
    <source>
        <dbReference type="Proteomes" id="UP000075359"/>
    </source>
</evidence>
<feature type="site" description="Important for catalysis" evidence="7">
    <location>
        <position position="175"/>
    </location>
</feature>
<evidence type="ECO:0000256" key="3">
    <source>
        <dbReference type="ARBA" id="ARBA00023002"/>
    </source>
</evidence>
<dbReference type="InterPro" id="IPR033524">
    <property type="entry name" value="Glu/Leu/Phe/Val_DH_AS"/>
</dbReference>
<evidence type="ECO:0000256" key="6">
    <source>
        <dbReference type="PIRSR" id="PIRSR000185-2"/>
    </source>
</evidence>
<organism evidence="10 11">
    <name type="scientific">Sulfurovum riftiae</name>
    <dbReference type="NCBI Taxonomy" id="1630136"/>
    <lineage>
        <taxon>Bacteria</taxon>
        <taxon>Pseudomonadati</taxon>
        <taxon>Campylobacterota</taxon>
        <taxon>Epsilonproteobacteria</taxon>
        <taxon>Campylobacterales</taxon>
        <taxon>Sulfurovaceae</taxon>
        <taxon>Sulfurovum</taxon>
    </lineage>
</organism>
<keyword evidence="3 4" id="KW-0560">Oxidoreductase</keyword>
<dbReference type="InterPro" id="IPR006097">
    <property type="entry name" value="Glu/Leu/Phe/Val/Trp_DH_dimer"/>
</dbReference>
<name>A0A151CJE1_9BACT</name>
<dbReference type="InterPro" id="IPR036291">
    <property type="entry name" value="NAD(P)-bd_dom_sf"/>
</dbReference>
<dbReference type="SUPFAM" id="SSF51735">
    <property type="entry name" value="NAD(P)-binding Rossmann-fold domains"/>
    <property type="match status" value="1"/>
</dbReference>
<feature type="binding site" evidence="6">
    <location>
        <position position="174"/>
    </location>
    <ligand>
        <name>substrate</name>
    </ligand>
</feature>
<dbReference type="Gene3D" id="3.40.50.720">
    <property type="entry name" value="NAD(P)-binding Rossmann-like Domain"/>
    <property type="match status" value="1"/>
</dbReference>
<feature type="binding site" evidence="6">
    <location>
        <position position="393"/>
    </location>
    <ligand>
        <name>substrate</name>
    </ligand>
</feature>
<feature type="binding site" evidence="6">
    <location>
        <position position="123"/>
    </location>
    <ligand>
        <name>substrate</name>
    </ligand>
</feature>
<sequence>MKRINTIVDAKAEIEKLKNPNCAEDDIFFQAMEEVLLSIFPLFKSDEVYSKNAKNAVIRRLITPDRVIKFKVVWMDDNNEVQVNTGYRVQFNNALGPYKGGLRFHPSVNEGILKFLGFEQILKNALTGLPLGGAKGGSDFDPKGKSDFEVMKFCKAFMRELYKHIGPRIDVPAGDIGVGGREIGYLFGEYKRMTSAFEGVLTGKPFFFGGSLMRPEATGYGVVYFTRKMLELDGKESLEGKVCTVSGSGNVALHAIEKLQQLGANPVTCTDSKGMIYDARGLDLALLKELKFVRRTSLEEYAKVHPEAAYTPVSEYPEGAHAVWDIPCYAAFPCATQNELNKKDAENLVKNGCVSVSEGANMPSTTEAIDLMLKNKICLAPAKAANAGGVAVSGFEMSQNAAMQRWSFAKVDVKLQETMEEICENVASTAKEFGVEGNYVVGANIAGFKRVADAMIAEGV</sequence>
<dbReference type="Gene3D" id="3.40.50.10860">
    <property type="entry name" value="Leucine Dehydrogenase, chain A, domain 1"/>
    <property type="match status" value="1"/>
</dbReference>
<feature type="binding site" evidence="6">
    <location>
        <position position="120"/>
    </location>
    <ligand>
        <name>substrate</name>
    </ligand>
</feature>
<dbReference type="PROSITE" id="PS00074">
    <property type="entry name" value="GLFV_DEHYDROGENASE"/>
    <property type="match status" value="1"/>
</dbReference>
<keyword evidence="6" id="KW-0520">NAD</keyword>
<evidence type="ECO:0000313" key="10">
    <source>
        <dbReference type="EMBL" id="KYJ87646.1"/>
    </source>
</evidence>
<dbReference type="InterPro" id="IPR006095">
    <property type="entry name" value="Glu/Leu/Phe/Val/Trp_DH"/>
</dbReference>
<proteinExistence type="inferred from homology"/>
<keyword evidence="11" id="KW-1185">Reference proteome</keyword>
<evidence type="ECO:0000259" key="9">
    <source>
        <dbReference type="SMART" id="SM00839"/>
    </source>
</evidence>
<dbReference type="FunFam" id="1.10.285.10:FF:000001">
    <property type="entry name" value="Glutamate dehydrogenase"/>
    <property type="match status" value="1"/>
</dbReference>
<dbReference type="NCBIfam" id="NF006929">
    <property type="entry name" value="PRK09414.1"/>
    <property type="match status" value="1"/>
</dbReference>
<evidence type="ECO:0000256" key="7">
    <source>
        <dbReference type="PIRSR" id="PIRSR000185-3"/>
    </source>
</evidence>
<feature type="binding site" evidence="6">
    <location>
        <position position="99"/>
    </location>
    <ligand>
        <name>substrate</name>
    </ligand>
</feature>
<comment type="subunit">
    <text evidence="2">Homohexamer.</text>
</comment>
<dbReference type="PRINTS" id="PR00082">
    <property type="entry name" value="GLFDHDRGNASE"/>
</dbReference>
<feature type="domain" description="Glutamate/phenylalanine/leucine/valine/L-tryptophan dehydrogenase C-terminal" evidence="9">
    <location>
        <begin position="211"/>
        <end position="459"/>
    </location>
</feature>
<dbReference type="InterPro" id="IPR006096">
    <property type="entry name" value="Glu/Leu/Phe/Val/Trp_DH_C"/>
</dbReference>
<evidence type="ECO:0000256" key="4">
    <source>
        <dbReference type="PIRNR" id="PIRNR000185"/>
    </source>
</evidence>
<dbReference type="Pfam" id="PF02812">
    <property type="entry name" value="ELFV_dehydrog_N"/>
    <property type="match status" value="1"/>
</dbReference>
<gene>
    <name evidence="10" type="ORF">AS592_11170</name>
</gene>
<protein>
    <recommendedName>
        <fullName evidence="4">Glutamate dehydrogenase</fullName>
    </recommendedName>
</protein>
<dbReference type="PANTHER" id="PTHR43571:SF1">
    <property type="entry name" value="NADP-SPECIFIC GLUTAMATE DEHYDROGENASE 1-RELATED"/>
    <property type="match status" value="1"/>
</dbReference>
<feature type="binding site" evidence="6">
    <location>
        <position position="250"/>
    </location>
    <ligand>
        <name>NAD(+)</name>
        <dbReference type="ChEBI" id="CHEBI:57540"/>
    </ligand>
</feature>
<dbReference type="PIRSF" id="PIRSF000185">
    <property type="entry name" value="Glu_DH"/>
    <property type="match status" value="1"/>
</dbReference>
<dbReference type="SMART" id="SM00839">
    <property type="entry name" value="ELFV_dehydrog"/>
    <property type="match status" value="1"/>
</dbReference>
<reference evidence="10 11" key="1">
    <citation type="submission" date="2015-11" db="EMBL/GenBank/DDBJ databases">
        <title>Draft genome of Sulfurovum riftiae 1812E, a member of the Epsilonproteobacteria isolated from the tube of the deep-sea hydrothermal vent tubewom Riftia pachyptila.</title>
        <authorList>
            <person name="Vetriani C."/>
            <person name="Giovannelli D."/>
        </authorList>
    </citation>
    <scope>NUCLEOTIDE SEQUENCE [LARGE SCALE GENOMIC DNA]</scope>
    <source>
        <strain evidence="10 11">1812E</strain>
    </source>
</reference>
<dbReference type="Pfam" id="PF00208">
    <property type="entry name" value="ELFV_dehydrog"/>
    <property type="match status" value="1"/>
</dbReference>
<keyword evidence="6" id="KW-0547">Nucleotide-binding</keyword>
<comment type="caution">
    <text evidence="10">The sequence shown here is derived from an EMBL/GenBank/DDBJ whole genome shotgun (WGS) entry which is preliminary data.</text>
</comment>
<dbReference type="InterPro" id="IPR050724">
    <property type="entry name" value="Glu_Leu_Phe_Val_DH"/>
</dbReference>